<dbReference type="PANTHER" id="PTHR31985">
    <property type="entry name" value="ETHYLENE-RESPONSIVE TRANSCRIPTION FACTOR ERF042-RELATED"/>
    <property type="match status" value="1"/>
</dbReference>
<dbReference type="PRINTS" id="PR00367">
    <property type="entry name" value="ETHRSPELEMNT"/>
</dbReference>
<keyword evidence="9" id="KW-1185">Reference proteome</keyword>
<organism evidence="9 10">
    <name type="scientific">Momordica charantia</name>
    <name type="common">Bitter gourd</name>
    <name type="synonym">Balsam pear</name>
    <dbReference type="NCBI Taxonomy" id="3673"/>
    <lineage>
        <taxon>Eukaryota</taxon>
        <taxon>Viridiplantae</taxon>
        <taxon>Streptophyta</taxon>
        <taxon>Embryophyta</taxon>
        <taxon>Tracheophyta</taxon>
        <taxon>Spermatophyta</taxon>
        <taxon>Magnoliopsida</taxon>
        <taxon>eudicotyledons</taxon>
        <taxon>Gunneridae</taxon>
        <taxon>Pentapetalae</taxon>
        <taxon>rosids</taxon>
        <taxon>fabids</taxon>
        <taxon>Cucurbitales</taxon>
        <taxon>Cucurbitaceae</taxon>
        <taxon>Momordiceae</taxon>
        <taxon>Momordica</taxon>
    </lineage>
</organism>
<dbReference type="RefSeq" id="XP_022141910.1">
    <property type="nucleotide sequence ID" value="XM_022286218.1"/>
</dbReference>
<accession>A0A6J1CJF4</accession>
<evidence type="ECO:0000259" key="8">
    <source>
        <dbReference type="PROSITE" id="PS51032"/>
    </source>
</evidence>
<dbReference type="SUPFAM" id="SSF54171">
    <property type="entry name" value="DNA-binding domain"/>
    <property type="match status" value="1"/>
</dbReference>
<evidence type="ECO:0000313" key="9">
    <source>
        <dbReference type="Proteomes" id="UP000504603"/>
    </source>
</evidence>
<evidence type="ECO:0000256" key="7">
    <source>
        <dbReference type="ARBA" id="ARBA00024343"/>
    </source>
</evidence>
<proteinExistence type="inferred from homology"/>
<comment type="similarity">
    <text evidence="7">Belongs to the AP2/ERF transcription factor family. ERF subfamily.</text>
</comment>
<dbReference type="InterPro" id="IPR016177">
    <property type="entry name" value="DNA-bd_dom_sf"/>
</dbReference>
<evidence type="ECO:0000256" key="5">
    <source>
        <dbReference type="ARBA" id="ARBA00023163"/>
    </source>
</evidence>
<keyword evidence="6" id="KW-0539">Nucleus</keyword>
<evidence type="ECO:0000313" key="10">
    <source>
        <dbReference type="RefSeq" id="XP_022141910.1"/>
    </source>
</evidence>
<dbReference type="InterPro" id="IPR051032">
    <property type="entry name" value="AP2/ERF_TF_ERF_subfamily"/>
</dbReference>
<dbReference type="KEGG" id="mcha:111012162"/>
<comment type="subcellular location">
    <subcellularLocation>
        <location evidence="1">Nucleus</location>
    </subcellularLocation>
</comment>
<evidence type="ECO:0000256" key="1">
    <source>
        <dbReference type="ARBA" id="ARBA00004123"/>
    </source>
</evidence>
<evidence type="ECO:0000256" key="4">
    <source>
        <dbReference type="ARBA" id="ARBA00023159"/>
    </source>
</evidence>
<reference evidence="10" key="1">
    <citation type="submission" date="2025-08" db="UniProtKB">
        <authorList>
            <consortium name="RefSeq"/>
        </authorList>
    </citation>
    <scope>IDENTIFICATION</scope>
    <source>
        <strain evidence="10">OHB3-1</strain>
    </source>
</reference>
<keyword evidence="5" id="KW-0804">Transcription</keyword>
<dbReference type="InterPro" id="IPR036955">
    <property type="entry name" value="AP2/ERF_dom_sf"/>
</dbReference>
<dbReference type="OrthoDB" id="1918918at2759"/>
<dbReference type="InterPro" id="IPR001471">
    <property type="entry name" value="AP2/ERF_dom"/>
</dbReference>
<gene>
    <name evidence="10" type="primary">LOC111012162</name>
</gene>
<evidence type="ECO:0000256" key="6">
    <source>
        <dbReference type="ARBA" id="ARBA00023242"/>
    </source>
</evidence>
<dbReference type="Proteomes" id="UP000504603">
    <property type="component" value="Unplaced"/>
</dbReference>
<keyword evidence="3" id="KW-0238">DNA-binding</keyword>
<dbReference type="FunFam" id="3.30.730.10:FF:000001">
    <property type="entry name" value="Ethylene-responsive transcription factor 2"/>
    <property type="match status" value="1"/>
</dbReference>
<dbReference type="GO" id="GO:0003700">
    <property type="term" value="F:DNA-binding transcription factor activity"/>
    <property type="evidence" value="ECO:0007669"/>
    <property type="project" value="InterPro"/>
</dbReference>
<dbReference type="GeneID" id="111012162"/>
<dbReference type="SMART" id="SM00380">
    <property type="entry name" value="AP2"/>
    <property type="match status" value="1"/>
</dbReference>
<dbReference type="AlphaFoldDB" id="A0A6J1CJF4"/>
<dbReference type="GO" id="GO:0003677">
    <property type="term" value="F:DNA binding"/>
    <property type="evidence" value="ECO:0007669"/>
    <property type="project" value="UniProtKB-KW"/>
</dbReference>
<keyword evidence="4" id="KW-0010">Activator</keyword>
<keyword evidence="2" id="KW-0805">Transcription regulation</keyword>
<dbReference type="PANTHER" id="PTHR31985:SF273">
    <property type="entry name" value="ETHYLENE-RESPONSIVE TRANSCRIPTION FACTOR ERF017"/>
    <property type="match status" value="1"/>
</dbReference>
<evidence type="ECO:0000256" key="3">
    <source>
        <dbReference type="ARBA" id="ARBA00023125"/>
    </source>
</evidence>
<sequence>MADRRNAASDVDDSSCQNLKYKGVRKRKWGKWVSEIRLPNSRDRIWLGSYDKPEKAARAFDAAQFCLRGPNANFNFPDSPPDIAGGHRLTSPEIRAAAAKFAEDRTASSDDNNNVLAGEVRPEERDGGAAGVDGGAFVWPELDGGWEPDFDYFMGRNEMLYDSDIIFPVQEDMEEDELVDSGGYFYHESNFLWNFGNH</sequence>
<dbReference type="PROSITE" id="PS51032">
    <property type="entry name" value="AP2_ERF"/>
    <property type="match status" value="1"/>
</dbReference>
<dbReference type="GO" id="GO:0005634">
    <property type="term" value="C:nucleus"/>
    <property type="evidence" value="ECO:0007669"/>
    <property type="project" value="UniProtKB-SubCell"/>
</dbReference>
<evidence type="ECO:0000256" key="2">
    <source>
        <dbReference type="ARBA" id="ARBA00023015"/>
    </source>
</evidence>
<name>A0A6J1CJF4_MOMCH</name>
<dbReference type="Pfam" id="PF00847">
    <property type="entry name" value="AP2"/>
    <property type="match status" value="1"/>
</dbReference>
<dbReference type="Gene3D" id="3.30.730.10">
    <property type="entry name" value="AP2/ERF domain"/>
    <property type="match status" value="1"/>
</dbReference>
<dbReference type="CDD" id="cd00018">
    <property type="entry name" value="AP2"/>
    <property type="match status" value="1"/>
</dbReference>
<feature type="domain" description="AP2/ERF" evidence="8">
    <location>
        <begin position="20"/>
        <end position="77"/>
    </location>
</feature>
<protein>
    <submittedName>
        <fullName evidence="10">Ethylene-responsive transcription factor ERF017-like</fullName>
    </submittedName>
</protein>